<dbReference type="Gene3D" id="3.40.50.620">
    <property type="entry name" value="HUPs"/>
    <property type="match status" value="1"/>
</dbReference>
<dbReference type="GO" id="GO:0004830">
    <property type="term" value="F:tryptophan-tRNA ligase activity"/>
    <property type="evidence" value="ECO:0007669"/>
    <property type="project" value="TreeGrafter"/>
</dbReference>
<dbReference type="GO" id="GO:0005759">
    <property type="term" value="C:mitochondrial matrix"/>
    <property type="evidence" value="ECO:0007669"/>
    <property type="project" value="TreeGrafter"/>
</dbReference>
<sequence length="120" mass="13673">MIISDSAEEIEEKCRKAVSDTVSRLSYDPDKRPAISNLIDLYCAVSGTEIAQVLQQDWDQLQLKQALSRAVMERFLPIREKLLRLEEGTEVDEILFENGKAARSIAERNMEEIQKIVGFS</sequence>
<dbReference type="PANTHER" id="PTHR43766">
    <property type="entry name" value="TRYPTOPHAN--TRNA LIGASE, MITOCHONDRIAL"/>
    <property type="match status" value="1"/>
</dbReference>
<protein>
    <recommendedName>
        <fullName evidence="3">Tryptophan--tRNA ligase</fullName>
    </recommendedName>
</protein>
<evidence type="ECO:0000313" key="1">
    <source>
        <dbReference type="EMBL" id="VDM69864.1"/>
    </source>
</evidence>
<accession>A0A3P7IW85</accession>
<dbReference type="AlphaFoldDB" id="A0A3P7IW85"/>
<evidence type="ECO:0008006" key="3">
    <source>
        <dbReference type="Google" id="ProtNLM"/>
    </source>
</evidence>
<proteinExistence type="predicted"/>
<reference evidence="1 2" key="1">
    <citation type="submission" date="2018-11" db="EMBL/GenBank/DDBJ databases">
        <authorList>
            <consortium name="Pathogen Informatics"/>
        </authorList>
    </citation>
    <scope>NUCLEOTIDE SEQUENCE [LARGE SCALE GENOMIC DNA]</scope>
</reference>
<dbReference type="EMBL" id="UYYB01013823">
    <property type="protein sequence ID" value="VDM69864.1"/>
    <property type="molecule type" value="Genomic_DNA"/>
</dbReference>
<dbReference type="SUPFAM" id="SSF52374">
    <property type="entry name" value="Nucleotidylyl transferase"/>
    <property type="match status" value="1"/>
</dbReference>
<dbReference type="InterPro" id="IPR050203">
    <property type="entry name" value="Trp-tRNA_synthetase"/>
</dbReference>
<dbReference type="GO" id="GO:0070183">
    <property type="term" value="P:mitochondrial tryptophanyl-tRNA aminoacylation"/>
    <property type="evidence" value="ECO:0007669"/>
    <property type="project" value="TreeGrafter"/>
</dbReference>
<name>A0A3P7IW85_STRVU</name>
<gene>
    <name evidence="1" type="ORF">SVUK_LOCUS4862</name>
</gene>
<keyword evidence="2" id="KW-1185">Reference proteome</keyword>
<evidence type="ECO:0000313" key="2">
    <source>
        <dbReference type="Proteomes" id="UP000270094"/>
    </source>
</evidence>
<dbReference type="InterPro" id="IPR014729">
    <property type="entry name" value="Rossmann-like_a/b/a_fold"/>
</dbReference>
<organism evidence="1 2">
    <name type="scientific">Strongylus vulgaris</name>
    <name type="common">Blood worm</name>
    <dbReference type="NCBI Taxonomy" id="40348"/>
    <lineage>
        <taxon>Eukaryota</taxon>
        <taxon>Metazoa</taxon>
        <taxon>Ecdysozoa</taxon>
        <taxon>Nematoda</taxon>
        <taxon>Chromadorea</taxon>
        <taxon>Rhabditida</taxon>
        <taxon>Rhabditina</taxon>
        <taxon>Rhabditomorpha</taxon>
        <taxon>Strongyloidea</taxon>
        <taxon>Strongylidae</taxon>
        <taxon>Strongylus</taxon>
    </lineage>
</organism>
<dbReference type="Proteomes" id="UP000270094">
    <property type="component" value="Unassembled WGS sequence"/>
</dbReference>
<dbReference type="Gene3D" id="1.10.240.10">
    <property type="entry name" value="Tyrosyl-Transfer RNA Synthetase"/>
    <property type="match status" value="1"/>
</dbReference>
<dbReference type="OrthoDB" id="15808at2759"/>
<dbReference type="PANTHER" id="PTHR43766:SF1">
    <property type="entry name" value="TRYPTOPHAN--TRNA LIGASE, MITOCHONDRIAL"/>
    <property type="match status" value="1"/>
</dbReference>